<gene>
    <name evidence="1" type="ORF">O6H91_05G053300</name>
</gene>
<keyword evidence="2" id="KW-1185">Reference proteome</keyword>
<evidence type="ECO:0000313" key="2">
    <source>
        <dbReference type="Proteomes" id="UP001162992"/>
    </source>
</evidence>
<comment type="caution">
    <text evidence="1">The sequence shown here is derived from an EMBL/GenBank/DDBJ whole genome shotgun (WGS) entry which is preliminary data.</text>
</comment>
<evidence type="ECO:0000313" key="1">
    <source>
        <dbReference type="EMBL" id="KAJ7555750.1"/>
    </source>
</evidence>
<dbReference type="Proteomes" id="UP001162992">
    <property type="component" value="Chromosome 5"/>
</dbReference>
<accession>A0ACC2DNC9</accession>
<protein>
    <submittedName>
        <fullName evidence="1">Uncharacterized protein</fullName>
    </submittedName>
</protein>
<name>A0ACC2DNC9_DIPCM</name>
<proteinExistence type="predicted"/>
<reference evidence="2" key="1">
    <citation type="journal article" date="2024" name="Proc. Natl. Acad. Sci. U.S.A.">
        <title>Extraordinary preservation of gene collinearity over three hundred million years revealed in homosporous lycophytes.</title>
        <authorList>
            <person name="Li C."/>
            <person name="Wickell D."/>
            <person name="Kuo L.Y."/>
            <person name="Chen X."/>
            <person name="Nie B."/>
            <person name="Liao X."/>
            <person name="Peng D."/>
            <person name="Ji J."/>
            <person name="Jenkins J."/>
            <person name="Williams M."/>
            <person name="Shu S."/>
            <person name="Plott C."/>
            <person name="Barry K."/>
            <person name="Rajasekar S."/>
            <person name="Grimwood J."/>
            <person name="Han X."/>
            <person name="Sun S."/>
            <person name="Hou Z."/>
            <person name="He W."/>
            <person name="Dai G."/>
            <person name="Sun C."/>
            <person name="Schmutz J."/>
            <person name="Leebens-Mack J.H."/>
            <person name="Li F.W."/>
            <person name="Wang L."/>
        </authorList>
    </citation>
    <scope>NUCLEOTIDE SEQUENCE [LARGE SCALE GENOMIC DNA]</scope>
    <source>
        <strain evidence="2">cv. PW_Plant_1</strain>
    </source>
</reference>
<sequence length="118" mass="12987">MATVELGSEADAHSSTFCLADEDHTLGNSVRFVLNRDPRVAFCGYSVPHPSDNRVNVRVQTTGAPAKDVFKDALQDLIVISEHVRTTFERALDHYKATEGVREISMKSGVTHESLTKS</sequence>
<organism evidence="1 2">
    <name type="scientific">Diphasiastrum complanatum</name>
    <name type="common">Issler's clubmoss</name>
    <name type="synonym">Lycopodium complanatum</name>
    <dbReference type="NCBI Taxonomy" id="34168"/>
    <lineage>
        <taxon>Eukaryota</taxon>
        <taxon>Viridiplantae</taxon>
        <taxon>Streptophyta</taxon>
        <taxon>Embryophyta</taxon>
        <taxon>Tracheophyta</taxon>
        <taxon>Lycopodiopsida</taxon>
        <taxon>Lycopodiales</taxon>
        <taxon>Lycopodiaceae</taxon>
        <taxon>Lycopodioideae</taxon>
        <taxon>Diphasiastrum</taxon>
    </lineage>
</organism>
<dbReference type="EMBL" id="CM055096">
    <property type="protein sequence ID" value="KAJ7555750.1"/>
    <property type="molecule type" value="Genomic_DNA"/>
</dbReference>